<dbReference type="SUPFAM" id="SSF57903">
    <property type="entry name" value="FYVE/PHD zinc finger"/>
    <property type="match status" value="1"/>
</dbReference>
<dbReference type="InterPro" id="IPR001965">
    <property type="entry name" value="Znf_PHD"/>
</dbReference>
<dbReference type="OrthoDB" id="436852at2759"/>
<name>T1G6C5_HELRO</name>
<keyword evidence="9" id="KW-1185">Reference proteome</keyword>
<evidence type="ECO:0000256" key="4">
    <source>
        <dbReference type="PROSITE-ProRule" id="PRU00146"/>
    </source>
</evidence>
<dbReference type="PANTHER" id="PTHR46452">
    <property type="entry name" value="TRANSCRIPTION INITIATION FACTOR TFIID SUBUNIT 3"/>
    <property type="match status" value="1"/>
</dbReference>
<keyword evidence="3" id="KW-0862">Zinc</keyword>
<dbReference type="Pfam" id="PF00628">
    <property type="entry name" value="PHD"/>
    <property type="match status" value="1"/>
</dbReference>
<dbReference type="RefSeq" id="XP_009026169.1">
    <property type="nucleotide sequence ID" value="XM_009027921.1"/>
</dbReference>
<keyword evidence="1" id="KW-0479">Metal-binding</keyword>
<dbReference type="PROSITE" id="PS50016">
    <property type="entry name" value="ZF_PHD_2"/>
    <property type="match status" value="1"/>
</dbReference>
<evidence type="ECO:0000256" key="5">
    <source>
        <dbReference type="SAM" id="MobiDB-lite"/>
    </source>
</evidence>
<dbReference type="CDD" id="cd15522">
    <property type="entry name" value="PHD_TAF3"/>
    <property type="match status" value="1"/>
</dbReference>
<dbReference type="InterPro" id="IPR019786">
    <property type="entry name" value="Zinc_finger_PHD-type_CS"/>
</dbReference>
<evidence type="ECO:0000256" key="3">
    <source>
        <dbReference type="ARBA" id="ARBA00022833"/>
    </source>
</evidence>
<dbReference type="SMART" id="SM00249">
    <property type="entry name" value="PHD"/>
    <property type="match status" value="1"/>
</dbReference>
<dbReference type="EMBL" id="KB097510">
    <property type="protein sequence ID" value="ESN95660.1"/>
    <property type="molecule type" value="Genomic_DNA"/>
</dbReference>
<reference evidence="9" key="1">
    <citation type="submission" date="2012-12" db="EMBL/GenBank/DDBJ databases">
        <authorList>
            <person name="Hellsten U."/>
            <person name="Grimwood J."/>
            <person name="Chapman J.A."/>
            <person name="Shapiro H."/>
            <person name="Aerts A."/>
            <person name="Otillar R.P."/>
            <person name="Terry A.Y."/>
            <person name="Boore J.L."/>
            <person name="Simakov O."/>
            <person name="Marletaz F."/>
            <person name="Cho S.-J."/>
            <person name="Edsinger-Gonzales E."/>
            <person name="Havlak P."/>
            <person name="Kuo D.-H."/>
            <person name="Larsson T."/>
            <person name="Lv J."/>
            <person name="Arendt D."/>
            <person name="Savage R."/>
            <person name="Osoegawa K."/>
            <person name="de Jong P."/>
            <person name="Lindberg D.R."/>
            <person name="Seaver E.C."/>
            <person name="Weisblat D.A."/>
            <person name="Putnam N.H."/>
            <person name="Grigoriev I.V."/>
            <person name="Rokhsar D.S."/>
        </authorList>
    </citation>
    <scope>NUCLEOTIDE SEQUENCE</scope>
</reference>
<dbReference type="GO" id="GO:0008270">
    <property type="term" value="F:zinc ion binding"/>
    <property type="evidence" value="ECO:0007669"/>
    <property type="project" value="UniProtKB-KW"/>
</dbReference>
<dbReference type="HOGENOM" id="CLU_2378685_0_0_1"/>
<organism evidence="8 9">
    <name type="scientific">Helobdella robusta</name>
    <name type="common">Californian leech</name>
    <dbReference type="NCBI Taxonomy" id="6412"/>
    <lineage>
        <taxon>Eukaryota</taxon>
        <taxon>Metazoa</taxon>
        <taxon>Spiralia</taxon>
        <taxon>Lophotrochozoa</taxon>
        <taxon>Annelida</taxon>
        <taxon>Clitellata</taxon>
        <taxon>Hirudinea</taxon>
        <taxon>Rhynchobdellida</taxon>
        <taxon>Glossiphoniidae</taxon>
        <taxon>Helobdella</taxon>
    </lineage>
</organism>
<evidence type="ECO:0000313" key="8">
    <source>
        <dbReference type="EnsemblMetazoa" id="HelroP86461"/>
    </source>
</evidence>
<reference evidence="8" key="3">
    <citation type="submission" date="2015-06" db="UniProtKB">
        <authorList>
            <consortium name="EnsemblMetazoa"/>
        </authorList>
    </citation>
    <scope>IDENTIFICATION</scope>
</reference>
<evidence type="ECO:0000256" key="2">
    <source>
        <dbReference type="ARBA" id="ARBA00022771"/>
    </source>
</evidence>
<dbReference type="InterPro" id="IPR013083">
    <property type="entry name" value="Znf_RING/FYVE/PHD"/>
</dbReference>
<dbReference type="CTD" id="20216622"/>
<evidence type="ECO:0000313" key="7">
    <source>
        <dbReference type="EMBL" id="ESN95660.1"/>
    </source>
</evidence>
<accession>T1G6C5</accession>
<dbReference type="KEGG" id="hro:HELRODRAFT_86461"/>
<dbReference type="STRING" id="6412.T1G6C5"/>
<dbReference type="InterPro" id="IPR019787">
    <property type="entry name" value="Znf_PHD-finger"/>
</dbReference>
<evidence type="ECO:0000313" key="9">
    <source>
        <dbReference type="Proteomes" id="UP000015101"/>
    </source>
</evidence>
<dbReference type="eggNOG" id="KOG1973">
    <property type="taxonomic scope" value="Eukaryota"/>
</dbReference>
<dbReference type="GeneID" id="20216622"/>
<gene>
    <name evidence="8" type="primary">20216622</name>
    <name evidence="7" type="ORF">HELRODRAFT_86461</name>
</gene>
<dbReference type="InterPro" id="IPR011011">
    <property type="entry name" value="Znf_FYVE_PHD"/>
</dbReference>
<feature type="domain" description="PHD-type" evidence="6">
    <location>
        <begin position="4"/>
        <end position="54"/>
    </location>
</feature>
<dbReference type="AlphaFoldDB" id="T1G6C5"/>
<dbReference type="EMBL" id="AMQM01006742">
    <property type="status" value="NOT_ANNOTATED_CDS"/>
    <property type="molecule type" value="Genomic_DNA"/>
</dbReference>
<dbReference type="Gene3D" id="3.30.40.10">
    <property type="entry name" value="Zinc/RING finger domain, C3HC4 (zinc finger)"/>
    <property type="match status" value="1"/>
</dbReference>
<dbReference type="PANTHER" id="PTHR46452:SF1">
    <property type="entry name" value="TRANSCRIPTION INITIATION FACTOR TFIID SUBUNIT 3"/>
    <property type="match status" value="1"/>
</dbReference>
<dbReference type="Proteomes" id="UP000015101">
    <property type="component" value="Unassembled WGS sequence"/>
</dbReference>
<dbReference type="PROSITE" id="PS01359">
    <property type="entry name" value="ZF_PHD_1"/>
    <property type="match status" value="1"/>
</dbReference>
<feature type="region of interest" description="Disordered" evidence="5">
    <location>
        <begin position="71"/>
        <end position="95"/>
    </location>
</feature>
<protein>
    <recommendedName>
        <fullName evidence="6">PHD-type domain-containing protein</fullName>
    </recommendedName>
</protein>
<keyword evidence="2 4" id="KW-0863">Zinc-finger</keyword>
<sequence>GEIVWICPTCGFPDNGTPMIGCDRCDDWYHWVCVNITKEPPTEMNWYCVRCLAQDPTLHSQTKNLSVAVLEVPPPAPSSAGRRGRPSGKGKSKKH</sequence>
<proteinExistence type="predicted"/>
<evidence type="ECO:0000259" key="6">
    <source>
        <dbReference type="PROSITE" id="PS50016"/>
    </source>
</evidence>
<dbReference type="EnsemblMetazoa" id="HelroT86461">
    <property type="protein sequence ID" value="HelroP86461"/>
    <property type="gene ID" value="HelroG86461"/>
</dbReference>
<feature type="compositionally biased region" description="Basic residues" evidence="5">
    <location>
        <begin position="82"/>
        <end position="95"/>
    </location>
</feature>
<evidence type="ECO:0000256" key="1">
    <source>
        <dbReference type="ARBA" id="ARBA00022723"/>
    </source>
</evidence>
<reference evidence="7 9" key="2">
    <citation type="journal article" date="2013" name="Nature">
        <title>Insights into bilaterian evolution from three spiralian genomes.</title>
        <authorList>
            <person name="Simakov O."/>
            <person name="Marletaz F."/>
            <person name="Cho S.J."/>
            <person name="Edsinger-Gonzales E."/>
            <person name="Havlak P."/>
            <person name="Hellsten U."/>
            <person name="Kuo D.H."/>
            <person name="Larsson T."/>
            <person name="Lv J."/>
            <person name="Arendt D."/>
            <person name="Savage R."/>
            <person name="Osoegawa K."/>
            <person name="de Jong P."/>
            <person name="Grimwood J."/>
            <person name="Chapman J.A."/>
            <person name="Shapiro H."/>
            <person name="Aerts A."/>
            <person name="Otillar R.P."/>
            <person name="Terry A.Y."/>
            <person name="Boore J.L."/>
            <person name="Grigoriev I.V."/>
            <person name="Lindberg D.R."/>
            <person name="Seaver E.C."/>
            <person name="Weisblat D.A."/>
            <person name="Putnam N.H."/>
            <person name="Rokhsar D.S."/>
        </authorList>
    </citation>
    <scope>NUCLEOTIDE SEQUENCE</scope>
</reference>
<dbReference type="InParanoid" id="T1G6C5"/>